<keyword evidence="1" id="KW-0472">Membrane</keyword>
<sequence>MLTLRERRLFDDLERQFYATDPHPTEPVDAGGSSKTWVLEAAMGICVATVAICGLLGSPEGVVCFTGTMMILAFVHYHL</sequence>
<dbReference type="EMBL" id="BAAAYX010000003">
    <property type="protein sequence ID" value="GAA3699710.1"/>
    <property type="molecule type" value="Genomic_DNA"/>
</dbReference>
<dbReference type="Proteomes" id="UP001500051">
    <property type="component" value="Unassembled WGS sequence"/>
</dbReference>
<dbReference type="RefSeq" id="WP_344811728.1">
    <property type="nucleotide sequence ID" value="NZ_BAAAYX010000003.1"/>
</dbReference>
<protein>
    <recommendedName>
        <fullName evidence="4">DUF3040 domain-containing protein</fullName>
    </recommendedName>
</protein>
<evidence type="ECO:0008006" key="4">
    <source>
        <dbReference type="Google" id="ProtNLM"/>
    </source>
</evidence>
<evidence type="ECO:0000313" key="3">
    <source>
        <dbReference type="Proteomes" id="UP001500051"/>
    </source>
</evidence>
<keyword evidence="3" id="KW-1185">Reference proteome</keyword>
<comment type="caution">
    <text evidence="2">The sequence shown here is derived from an EMBL/GenBank/DDBJ whole genome shotgun (WGS) entry which is preliminary data.</text>
</comment>
<keyword evidence="1" id="KW-1133">Transmembrane helix</keyword>
<keyword evidence="1" id="KW-0812">Transmembrane</keyword>
<name>A0ABP7D2D4_9ACTN</name>
<gene>
    <name evidence="2" type="ORF">GCM10022204_15420</name>
</gene>
<feature type="transmembrane region" description="Helical" evidence="1">
    <location>
        <begin position="61"/>
        <end position="78"/>
    </location>
</feature>
<accession>A0ABP7D2D4</accession>
<dbReference type="Pfam" id="PF11239">
    <property type="entry name" value="DUF3040"/>
    <property type="match status" value="1"/>
</dbReference>
<evidence type="ECO:0000313" key="2">
    <source>
        <dbReference type="EMBL" id="GAA3699710.1"/>
    </source>
</evidence>
<evidence type="ECO:0000256" key="1">
    <source>
        <dbReference type="SAM" id="Phobius"/>
    </source>
</evidence>
<organism evidence="2 3">
    <name type="scientific">Microlunatus aurantiacus</name>
    <dbReference type="NCBI Taxonomy" id="446786"/>
    <lineage>
        <taxon>Bacteria</taxon>
        <taxon>Bacillati</taxon>
        <taxon>Actinomycetota</taxon>
        <taxon>Actinomycetes</taxon>
        <taxon>Propionibacteriales</taxon>
        <taxon>Propionibacteriaceae</taxon>
        <taxon>Microlunatus</taxon>
    </lineage>
</organism>
<reference evidence="3" key="1">
    <citation type="journal article" date="2019" name="Int. J. Syst. Evol. Microbiol.">
        <title>The Global Catalogue of Microorganisms (GCM) 10K type strain sequencing project: providing services to taxonomists for standard genome sequencing and annotation.</title>
        <authorList>
            <consortium name="The Broad Institute Genomics Platform"/>
            <consortium name="The Broad Institute Genome Sequencing Center for Infectious Disease"/>
            <person name="Wu L."/>
            <person name="Ma J."/>
        </authorList>
    </citation>
    <scope>NUCLEOTIDE SEQUENCE [LARGE SCALE GENOMIC DNA]</scope>
    <source>
        <strain evidence="3">JCM 16548</strain>
    </source>
</reference>
<dbReference type="InterPro" id="IPR021401">
    <property type="entry name" value="DUF3040"/>
</dbReference>
<proteinExistence type="predicted"/>